<gene>
    <name evidence="1" type="ORF">CCMSSC00406_0009402</name>
</gene>
<evidence type="ECO:0000313" key="1">
    <source>
        <dbReference type="EMBL" id="KAG9219846.1"/>
    </source>
</evidence>
<reference evidence="1 2" key="1">
    <citation type="journal article" date="2021" name="Appl. Environ. Microbiol.">
        <title>Genetic linkage and physical mapping for an oyster mushroom Pleurotus cornucopiae and QTL analysis for the trait cap color.</title>
        <authorList>
            <person name="Zhang Y."/>
            <person name="Gao W."/>
            <person name="Sonnenberg A."/>
            <person name="Chen Q."/>
            <person name="Zhang J."/>
            <person name="Huang C."/>
        </authorList>
    </citation>
    <scope>NUCLEOTIDE SEQUENCE [LARGE SCALE GENOMIC DNA]</scope>
    <source>
        <strain evidence="1">CCMSSC00406</strain>
    </source>
</reference>
<proteinExistence type="predicted"/>
<comment type="caution">
    <text evidence="1">The sequence shown here is derived from an EMBL/GenBank/DDBJ whole genome shotgun (WGS) entry which is preliminary data.</text>
</comment>
<evidence type="ECO:0000313" key="2">
    <source>
        <dbReference type="Proteomes" id="UP000824881"/>
    </source>
</evidence>
<accession>A0ACB7IS10</accession>
<keyword evidence="2" id="KW-1185">Reference proteome</keyword>
<organism evidence="1 2">
    <name type="scientific">Pleurotus cornucopiae</name>
    <name type="common">Cornucopia mushroom</name>
    <dbReference type="NCBI Taxonomy" id="5321"/>
    <lineage>
        <taxon>Eukaryota</taxon>
        <taxon>Fungi</taxon>
        <taxon>Dikarya</taxon>
        <taxon>Basidiomycota</taxon>
        <taxon>Agaricomycotina</taxon>
        <taxon>Agaricomycetes</taxon>
        <taxon>Agaricomycetidae</taxon>
        <taxon>Agaricales</taxon>
        <taxon>Pleurotineae</taxon>
        <taxon>Pleurotaceae</taxon>
        <taxon>Pleurotus</taxon>
    </lineage>
</organism>
<protein>
    <submittedName>
        <fullName evidence="1">Uncharacterized protein</fullName>
    </submittedName>
</protein>
<dbReference type="Proteomes" id="UP000824881">
    <property type="component" value="Unassembled WGS sequence"/>
</dbReference>
<name>A0ACB7IS10_PLECO</name>
<sequence length="209" mass="22680">MIAPNECEEASPLHNVVPDSRPVDPRNLPPKSPSLDYLNEEPNVATEDSHTPLSTSTSSNVAASPVDGHASAPTQEPKDPKNLEDSKENVAQDLDTRVVSASRKAVNEPTPSRKRKVILILPKIIDASAPHKAGDALPPKKRKRGPAADGKKKIIRRKYTDREDDDGIKYKQCNLCEEAIYKNHKNHASLCGKGLKNGAPSHAHAATDN</sequence>
<dbReference type="EMBL" id="WQMT02000008">
    <property type="protein sequence ID" value="KAG9219846.1"/>
    <property type="molecule type" value="Genomic_DNA"/>
</dbReference>